<sequence>MIRRLPVLPTIIVLLAVAAMIGLGLWQLQRRDQKDAAIATLSANLTRPPTSFPRMGPVSGDVLFRRSSFHCLRVTGWQTQAGRTADGQSGFAYIAQCATGAEGPGAFVLLGIGNRPDMKLRWTGGTVSGWITQEPDHRSLIARLVGPHVVLRPMLIAAQGQGGLTASAPPKVDDVPNNHLAYAVQWFLFAAVALGVYGIAVWRRLQPK</sequence>
<evidence type="ECO:0000313" key="2">
    <source>
        <dbReference type="EMBL" id="MBB6123300.1"/>
    </source>
</evidence>
<dbReference type="CDD" id="cd06662">
    <property type="entry name" value="SURF1"/>
    <property type="match status" value="1"/>
</dbReference>
<accession>A0A841IYA8</accession>
<keyword evidence="1" id="KW-1133">Transmembrane helix</keyword>
<dbReference type="AlphaFoldDB" id="A0A841IYA8"/>
<keyword evidence="1" id="KW-0472">Membrane</keyword>
<comment type="caution">
    <text evidence="2">The sequence shown here is derived from an EMBL/GenBank/DDBJ whole genome shotgun (WGS) entry which is preliminary data.</text>
</comment>
<dbReference type="EMBL" id="JACIJP010000001">
    <property type="protein sequence ID" value="MBB6123300.1"/>
    <property type="molecule type" value="Genomic_DNA"/>
</dbReference>
<reference evidence="2 3" key="1">
    <citation type="submission" date="2020-08" db="EMBL/GenBank/DDBJ databases">
        <title>Genomic Encyclopedia of Type Strains, Phase IV (KMG-IV): sequencing the most valuable type-strain genomes for metagenomic binning, comparative biology and taxonomic classification.</title>
        <authorList>
            <person name="Goeker M."/>
        </authorList>
    </citation>
    <scope>NUCLEOTIDE SEQUENCE [LARGE SCALE GENOMIC DNA]</scope>
    <source>
        <strain evidence="2 3">DSM 102255</strain>
    </source>
</reference>
<proteinExistence type="inferred from homology"/>
<gene>
    <name evidence="2" type="ORF">FHS92_001007</name>
</gene>
<comment type="subcellular location">
    <subcellularLocation>
        <location evidence="1">Cell membrane</location>
        <topology evidence="1">Multi-pass membrane protein</topology>
    </subcellularLocation>
</comment>
<name>A0A841IYA8_9SPHN</name>
<dbReference type="Pfam" id="PF02104">
    <property type="entry name" value="SURF1"/>
    <property type="match status" value="1"/>
</dbReference>
<organism evidence="2 3">
    <name type="scientific">Sphingobium subterraneum</name>
    <dbReference type="NCBI Taxonomy" id="627688"/>
    <lineage>
        <taxon>Bacteria</taxon>
        <taxon>Pseudomonadati</taxon>
        <taxon>Pseudomonadota</taxon>
        <taxon>Alphaproteobacteria</taxon>
        <taxon>Sphingomonadales</taxon>
        <taxon>Sphingomonadaceae</taxon>
        <taxon>Sphingobium</taxon>
    </lineage>
</organism>
<keyword evidence="1" id="KW-1003">Cell membrane</keyword>
<feature type="transmembrane region" description="Helical" evidence="1">
    <location>
        <begin position="6"/>
        <end position="26"/>
    </location>
</feature>
<evidence type="ECO:0000256" key="1">
    <source>
        <dbReference type="RuleBase" id="RU363076"/>
    </source>
</evidence>
<dbReference type="Proteomes" id="UP000552700">
    <property type="component" value="Unassembled WGS sequence"/>
</dbReference>
<feature type="transmembrane region" description="Helical" evidence="1">
    <location>
        <begin position="180"/>
        <end position="202"/>
    </location>
</feature>
<protein>
    <recommendedName>
        <fullName evidence="1">SURF1-like protein</fullName>
    </recommendedName>
</protein>
<dbReference type="InterPro" id="IPR002994">
    <property type="entry name" value="Surf1/Shy1"/>
</dbReference>
<dbReference type="RefSeq" id="WP_184078104.1">
    <property type="nucleotide sequence ID" value="NZ_JACIJP010000001.1"/>
</dbReference>
<keyword evidence="3" id="KW-1185">Reference proteome</keyword>
<evidence type="ECO:0000313" key="3">
    <source>
        <dbReference type="Proteomes" id="UP000552700"/>
    </source>
</evidence>
<keyword evidence="1" id="KW-0812">Transmembrane</keyword>
<dbReference type="GO" id="GO:0005886">
    <property type="term" value="C:plasma membrane"/>
    <property type="evidence" value="ECO:0007669"/>
    <property type="project" value="UniProtKB-SubCell"/>
</dbReference>
<comment type="similarity">
    <text evidence="1">Belongs to the SURF1 family.</text>
</comment>